<dbReference type="Proteomes" id="UP000070444">
    <property type="component" value="Unassembled WGS sequence"/>
</dbReference>
<name>A0A137NUT3_CONC2</name>
<keyword evidence="2" id="KW-1185">Reference proteome</keyword>
<proteinExistence type="predicted"/>
<organism evidence="1 2">
    <name type="scientific">Conidiobolus coronatus (strain ATCC 28846 / CBS 209.66 / NRRL 28638)</name>
    <name type="common">Delacroixia coronata</name>
    <dbReference type="NCBI Taxonomy" id="796925"/>
    <lineage>
        <taxon>Eukaryota</taxon>
        <taxon>Fungi</taxon>
        <taxon>Fungi incertae sedis</taxon>
        <taxon>Zoopagomycota</taxon>
        <taxon>Entomophthoromycotina</taxon>
        <taxon>Entomophthoromycetes</taxon>
        <taxon>Entomophthorales</taxon>
        <taxon>Ancylistaceae</taxon>
        <taxon>Conidiobolus</taxon>
    </lineage>
</organism>
<protein>
    <submittedName>
        <fullName evidence="1">Uncharacterized protein</fullName>
    </submittedName>
</protein>
<dbReference type="AlphaFoldDB" id="A0A137NUT3"/>
<dbReference type="EMBL" id="KQ964713">
    <property type="protein sequence ID" value="KXN66540.1"/>
    <property type="molecule type" value="Genomic_DNA"/>
</dbReference>
<gene>
    <name evidence="1" type="ORF">CONCODRAFT_11584</name>
</gene>
<evidence type="ECO:0000313" key="2">
    <source>
        <dbReference type="Proteomes" id="UP000070444"/>
    </source>
</evidence>
<accession>A0A137NUT3</accession>
<evidence type="ECO:0000313" key="1">
    <source>
        <dbReference type="EMBL" id="KXN66540.1"/>
    </source>
</evidence>
<sequence>MELVLNECGADFSTNDSIEFGKDIQMYGSRQTQSESSHNSDKASISLYSMETSSLTNTFKFQKFLSILKISLIILIYNLEIIPYYSIQTYFSIINNTEGISELSVQVALLLADLIPLTNTFLILFIHEETWQELRLWVVVWGNRVKKRF</sequence>
<reference evidence="1 2" key="1">
    <citation type="journal article" date="2015" name="Genome Biol. Evol.">
        <title>Phylogenomic analyses indicate that early fungi evolved digesting cell walls of algal ancestors of land plants.</title>
        <authorList>
            <person name="Chang Y."/>
            <person name="Wang S."/>
            <person name="Sekimoto S."/>
            <person name="Aerts A.L."/>
            <person name="Choi C."/>
            <person name="Clum A."/>
            <person name="LaButti K.M."/>
            <person name="Lindquist E.A."/>
            <person name="Yee Ngan C."/>
            <person name="Ohm R.A."/>
            <person name="Salamov A.A."/>
            <person name="Grigoriev I.V."/>
            <person name="Spatafora J.W."/>
            <person name="Berbee M.L."/>
        </authorList>
    </citation>
    <scope>NUCLEOTIDE SEQUENCE [LARGE SCALE GENOMIC DNA]</scope>
    <source>
        <strain evidence="1 2">NRRL 28638</strain>
    </source>
</reference>